<dbReference type="CDD" id="cd18012">
    <property type="entry name" value="DEXQc_arch_SWI2_SNF2"/>
    <property type="match status" value="1"/>
</dbReference>
<keyword evidence="4" id="KW-0547">Nucleotide-binding</keyword>
<dbReference type="PANTHER" id="PTHR10799">
    <property type="entry name" value="SNF2/RAD54 HELICASE FAMILY"/>
    <property type="match status" value="1"/>
</dbReference>
<dbReference type="InterPro" id="IPR001650">
    <property type="entry name" value="Helicase_C-like"/>
</dbReference>
<dbReference type="Gene3D" id="3.40.50.300">
    <property type="entry name" value="P-loop containing nucleotide triphosphate hydrolases"/>
    <property type="match status" value="1"/>
</dbReference>
<feature type="domain" description="Helicase C-terminal" evidence="3">
    <location>
        <begin position="880"/>
        <end position="1045"/>
    </location>
</feature>
<dbReference type="SMART" id="SM00490">
    <property type="entry name" value="HELICc"/>
    <property type="match status" value="1"/>
</dbReference>
<dbReference type="InterPro" id="IPR014001">
    <property type="entry name" value="Helicase_ATP-bd"/>
</dbReference>
<dbReference type="GO" id="GO:0005524">
    <property type="term" value="F:ATP binding"/>
    <property type="evidence" value="ECO:0007669"/>
    <property type="project" value="InterPro"/>
</dbReference>
<evidence type="ECO:0000259" key="2">
    <source>
        <dbReference type="PROSITE" id="PS51192"/>
    </source>
</evidence>
<dbReference type="Proteomes" id="UP000287171">
    <property type="component" value="Unassembled WGS sequence"/>
</dbReference>
<protein>
    <submittedName>
        <fullName evidence="4">Helicase</fullName>
    </submittedName>
</protein>
<evidence type="ECO:0000313" key="5">
    <source>
        <dbReference type="Proteomes" id="UP000287171"/>
    </source>
</evidence>
<evidence type="ECO:0000313" key="4">
    <source>
        <dbReference type="EMBL" id="GCE24810.1"/>
    </source>
</evidence>
<dbReference type="Pfam" id="PF00176">
    <property type="entry name" value="SNF2-rel_dom"/>
    <property type="match status" value="1"/>
</dbReference>
<keyword evidence="4" id="KW-0347">Helicase</keyword>
<keyword evidence="5" id="KW-1185">Reference proteome</keyword>
<dbReference type="Gene3D" id="3.40.50.10810">
    <property type="entry name" value="Tandem AAA-ATPase domain"/>
    <property type="match status" value="1"/>
</dbReference>
<evidence type="ECO:0000256" key="1">
    <source>
        <dbReference type="ARBA" id="ARBA00022801"/>
    </source>
</evidence>
<dbReference type="CDD" id="cd18793">
    <property type="entry name" value="SF2_C_SNF"/>
    <property type="match status" value="1"/>
</dbReference>
<dbReference type="Pfam" id="PF00271">
    <property type="entry name" value="Helicase_C"/>
    <property type="match status" value="1"/>
</dbReference>
<feature type="domain" description="Helicase ATP-binding" evidence="2">
    <location>
        <begin position="589"/>
        <end position="753"/>
    </location>
</feature>
<dbReference type="PROSITE" id="PS51194">
    <property type="entry name" value="HELICASE_CTER"/>
    <property type="match status" value="1"/>
</dbReference>
<reference evidence="5" key="1">
    <citation type="submission" date="2018-12" db="EMBL/GenBank/DDBJ databases">
        <title>Tengunoibacter tsumagoiensis gen. nov., sp. nov., Dictyobacter kobayashii sp. nov., D. alpinus sp. nov., and D. joshuensis sp. nov. and description of Dictyobacteraceae fam. nov. within the order Ktedonobacterales isolated from Tengu-no-mugimeshi.</title>
        <authorList>
            <person name="Wang C.M."/>
            <person name="Zheng Y."/>
            <person name="Sakai Y."/>
            <person name="Toyoda A."/>
            <person name="Minakuchi Y."/>
            <person name="Abe K."/>
            <person name="Yokota A."/>
            <person name="Yabe S."/>
        </authorList>
    </citation>
    <scope>NUCLEOTIDE SEQUENCE [LARGE SCALE GENOMIC DNA]</scope>
    <source>
        <strain evidence="5">Uno16</strain>
    </source>
</reference>
<dbReference type="GO" id="GO:0016787">
    <property type="term" value="F:hydrolase activity"/>
    <property type="evidence" value="ECO:0007669"/>
    <property type="project" value="UniProtKB-KW"/>
</dbReference>
<accession>A0A402B0D5</accession>
<dbReference type="GO" id="GO:0004386">
    <property type="term" value="F:helicase activity"/>
    <property type="evidence" value="ECO:0007669"/>
    <property type="project" value="UniProtKB-KW"/>
</dbReference>
<dbReference type="InterPro" id="IPR022138">
    <property type="entry name" value="DUF3670"/>
</dbReference>
<dbReference type="InterPro" id="IPR049730">
    <property type="entry name" value="SNF2/RAD54-like_C"/>
</dbReference>
<name>A0A402B0D5_9CHLR</name>
<dbReference type="InterPro" id="IPR000330">
    <property type="entry name" value="SNF2_N"/>
</dbReference>
<organism evidence="4 5">
    <name type="scientific">Dictyobacter alpinus</name>
    <dbReference type="NCBI Taxonomy" id="2014873"/>
    <lineage>
        <taxon>Bacteria</taxon>
        <taxon>Bacillati</taxon>
        <taxon>Chloroflexota</taxon>
        <taxon>Ktedonobacteria</taxon>
        <taxon>Ktedonobacterales</taxon>
        <taxon>Dictyobacteraceae</taxon>
        <taxon>Dictyobacter</taxon>
    </lineage>
</organism>
<dbReference type="Pfam" id="PF12419">
    <property type="entry name" value="DUF3670"/>
    <property type="match status" value="1"/>
</dbReference>
<proteinExistence type="predicted"/>
<dbReference type="OrthoDB" id="9814088at2"/>
<dbReference type="FunFam" id="3.40.50.300:FF:000533">
    <property type="entry name" value="Helicase, Snf2 family"/>
    <property type="match status" value="1"/>
</dbReference>
<comment type="caution">
    <text evidence="4">The sequence shown here is derived from an EMBL/GenBank/DDBJ whole genome shotgun (WGS) entry which is preliminary data.</text>
</comment>
<keyword evidence="1" id="KW-0378">Hydrolase</keyword>
<dbReference type="RefSeq" id="WP_126625478.1">
    <property type="nucleotide sequence ID" value="NZ_BIFT01000001.1"/>
</dbReference>
<dbReference type="EMBL" id="BIFT01000001">
    <property type="protein sequence ID" value="GCE24810.1"/>
    <property type="molecule type" value="Genomic_DNA"/>
</dbReference>
<dbReference type="SMART" id="SM00487">
    <property type="entry name" value="DEXDc"/>
    <property type="match status" value="1"/>
</dbReference>
<sequence>MHIIHGTWIPDDSQGFIRSGAFYLWVETDLPPSVVTKSKDAVHPRHLTQATLTTFLVEKLKLADSFPDTVKSNLVDRYFLLPTTAGKPAPSFELLRYVEEEEPLEFELMPWQICCYKVSEILTVLNLLHFMALNGAEDFQLGADLLFWHYYAQALKAIIAKDQYIPALKYQDMGTIQEKKNTRSKKATKKEASFILHPSWELISDTYETLLQRYLTAMPGVCTAGLSTPDNAVLFEEEALLRHFSECLLHNIVTGTPFTGAFDHQIADTLLYRCIYPYRPAPIQDPAEALQDYKHWLAWRTNLTGVHTDAGFTLCFRLEEAPSTDIDNWHMHFLVAAKHDPSLQLSLHAYWELEPRERVEAVDAFGEDFEKNILLALGYAARIYPKIWDGLATDKPAGYQLTLDEAFAFLKESAWVLEDSGYIVIVPAWWTPEGRRRSKVRLKTALRSPKGSTNAPQGGHLSLKKVVDYSYELSIGGQVVSEEEWRQLVNAKSSLVQFRGEWMELDREKMQQMLEFWQTHQHESTEISLMDMLKLGAEGAEELEWEHDHDLQDMLAQLDNKNAIAPIADPVALQGTLREYQKRGVAWLHYLESLGMNPCLADDMGLGKTLQVIACLLKEREETESIGPTLIIAPTSVLGNWRKEIERFAPKLQVLVHQGGTRPKDKQAFLEMYQEQDVILTSFALARLDEKLLQSIDWHRVVVDEAQNIKNPQAAQTRAILKLTAPHRLALTGTPVENRLRDLWSIFNFLNPGYLGKEAQFRKNFELPIYKDNNATQSTTLKKLVEPFILRRVKTDKRIINDLPDKIEQKMYCTLSSEQASLYEAVVKDVMEQLDEAEGIQRKGLILSTLLRLKQICNHPMQFLQDGSAFTTERSHKLQRLTEMVEEVIDSGESALIFTQFTEIGGALERYLENKKHYNTYYLHGATNVARREKMVTEFQDPVTEPSLFILSLRAGGVGLNLTKANHVFHFDRWWNPSVEDQATDRAFRIGQRKNVFVHKFIAMGTMEERIDAMIEDKKRLSSLVVGTDESWLTELDNDTFKDLITLRRSAIME</sequence>
<dbReference type="SUPFAM" id="SSF52540">
    <property type="entry name" value="P-loop containing nucleoside triphosphate hydrolases"/>
    <property type="match status" value="2"/>
</dbReference>
<gene>
    <name evidence="4" type="ORF">KDA_02940</name>
</gene>
<keyword evidence="4" id="KW-0067">ATP-binding</keyword>
<dbReference type="PROSITE" id="PS51192">
    <property type="entry name" value="HELICASE_ATP_BIND_1"/>
    <property type="match status" value="1"/>
</dbReference>
<dbReference type="InterPro" id="IPR038718">
    <property type="entry name" value="SNF2-like_sf"/>
</dbReference>
<dbReference type="AlphaFoldDB" id="A0A402B0D5"/>
<evidence type="ECO:0000259" key="3">
    <source>
        <dbReference type="PROSITE" id="PS51194"/>
    </source>
</evidence>
<dbReference type="InterPro" id="IPR027417">
    <property type="entry name" value="P-loop_NTPase"/>
</dbReference>